<reference evidence="1" key="1">
    <citation type="submission" date="2011-03" db="EMBL/GenBank/DDBJ databases">
        <title>The Genome Sequence of Nematocida sp1 strain ERTm2.</title>
        <authorList>
            <consortium name="The Broad Institute Genome Sequencing Platform"/>
            <consortium name="The Broad Institute Genome Sequencing Center for Infectious Disease"/>
            <person name="Cuomo C."/>
            <person name="Troemel E."/>
            <person name="Young S.K."/>
            <person name="Zeng Q."/>
            <person name="Gargeya S."/>
            <person name="Fitzgerald M."/>
            <person name="Haas B."/>
            <person name="Abouelleil A."/>
            <person name="Alvarado L."/>
            <person name="Arachchi H.M."/>
            <person name="Berlin A."/>
            <person name="Brown A."/>
            <person name="Chapman S.B."/>
            <person name="Chen Z."/>
            <person name="Dunbar C."/>
            <person name="Freedman E."/>
            <person name="Gearin G."/>
            <person name="Gellesch M."/>
            <person name="Goldberg J."/>
            <person name="Griggs A."/>
            <person name="Gujja S."/>
            <person name="Heilman E.R."/>
            <person name="Heiman D."/>
            <person name="Howarth C."/>
            <person name="Larson L."/>
            <person name="Lui A."/>
            <person name="MacDonald P.J.P."/>
            <person name="Mehta T."/>
            <person name="Montmayeur A."/>
            <person name="Murphy C."/>
            <person name="Neiman D."/>
            <person name="Pearson M."/>
            <person name="Priest M."/>
            <person name="Roberts A."/>
            <person name="Saif S."/>
            <person name="Shea T."/>
            <person name="Shenoy N."/>
            <person name="Sisk P."/>
            <person name="Stolte C."/>
            <person name="Sykes S."/>
            <person name="White J."/>
            <person name="Yandava C."/>
            <person name="Wortman J."/>
            <person name="Nusbaum C."/>
            <person name="Birren B."/>
        </authorList>
    </citation>
    <scope>NUCLEOTIDE SEQUENCE</scope>
    <source>
        <strain evidence="1">ERTm2</strain>
    </source>
</reference>
<dbReference type="EMBL" id="JH604633">
    <property type="protein sequence ID" value="EHY66586.1"/>
    <property type="molecule type" value="Genomic_DNA"/>
</dbReference>
<protein>
    <submittedName>
        <fullName evidence="1">Uncharacterized protein</fullName>
    </submittedName>
</protein>
<gene>
    <name evidence="1" type="ORF">NERG_00226</name>
</gene>
<sequence>MNEKRIIFYIKPVYCRAEAGHINFIFSYPSIENGNELTAGREYNGHHTGI</sequence>
<accession>H8Z9F5</accession>
<organism evidence="1">
    <name type="scientific">Nematocida ausubeli (strain ATCC PRA-371 / ERTm2)</name>
    <name type="common">Nematode killer fungus</name>
    <dbReference type="NCBI Taxonomy" id="1913371"/>
    <lineage>
        <taxon>Eukaryota</taxon>
        <taxon>Fungi</taxon>
        <taxon>Fungi incertae sedis</taxon>
        <taxon>Microsporidia</taxon>
        <taxon>Nematocida</taxon>
    </lineage>
</organism>
<proteinExistence type="predicted"/>
<dbReference type="HOGENOM" id="CLU_3125450_0_0_1"/>
<dbReference type="Proteomes" id="UP000005622">
    <property type="component" value="Unassembled WGS sequence"/>
</dbReference>
<dbReference type="AlphaFoldDB" id="H8Z9F5"/>
<name>H8Z9F5_NEMA1</name>
<evidence type="ECO:0000313" key="1">
    <source>
        <dbReference type="EMBL" id="EHY66586.1"/>
    </source>
</evidence>